<evidence type="ECO:0000259" key="1">
    <source>
        <dbReference type="PROSITE" id="PS51736"/>
    </source>
</evidence>
<dbReference type="Gene3D" id="3.40.50.1390">
    <property type="entry name" value="Resolvase, N-terminal catalytic domain"/>
    <property type="match status" value="1"/>
</dbReference>
<dbReference type="PROSITE" id="PS51736">
    <property type="entry name" value="RECOMBINASES_3"/>
    <property type="match status" value="1"/>
</dbReference>
<dbReference type="Gene3D" id="3.90.1750.20">
    <property type="entry name" value="Putative Large Serine Recombinase, Chain B, Domain 2"/>
    <property type="match status" value="1"/>
</dbReference>
<evidence type="ECO:0000313" key="3">
    <source>
        <dbReference type="EMBL" id="MFD1233541.1"/>
    </source>
</evidence>
<dbReference type="Proteomes" id="UP001597182">
    <property type="component" value="Unassembled WGS sequence"/>
</dbReference>
<proteinExistence type="predicted"/>
<dbReference type="PANTHER" id="PTHR30461:SF23">
    <property type="entry name" value="DNA RECOMBINASE-RELATED"/>
    <property type="match status" value="1"/>
</dbReference>
<dbReference type="InterPro" id="IPR036162">
    <property type="entry name" value="Resolvase-like_N_sf"/>
</dbReference>
<dbReference type="InterPro" id="IPR050639">
    <property type="entry name" value="SSR_resolvase"/>
</dbReference>
<dbReference type="InterPro" id="IPR011109">
    <property type="entry name" value="DNA_bind_recombinase_dom"/>
</dbReference>
<reference evidence="4" key="1">
    <citation type="journal article" date="2019" name="Int. J. Syst. Evol. Microbiol.">
        <title>The Global Catalogue of Microorganisms (GCM) 10K type strain sequencing project: providing services to taxonomists for standard genome sequencing and annotation.</title>
        <authorList>
            <consortium name="The Broad Institute Genomics Platform"/>
            <consortium name="The Broad Institute Genome Sequencing Center for Infectious Disease"/>
            <person name="Wu L."/>
            <person name="Ma J."/>
        </authorList>
    </citation>
    <scope>NUCLEOTIDE SEQUENCE [LARGE SCALE GENOMIC DNA]</scope>
    <source>
        <strain evidence="4">CCUG 49018</strain>
    </source>
</reference>
<sequence length="472" mass="50722">MTVRAAIYARISRDRVGAGLGVERQEQDCRDLAERLGWSVVAVHADNDMSAYSGKPRPGYRALLDDIKTGRVGAVLAWHTDRLHRSPVELEDYISSCTAQGREVPTHCVKAGALDLATPSGRLVARQLGAVARYEVEHMIERQKAAKAQAAAAGKWRGGPRPYGYGPDGIQVVEAEAAVIREATERILAGESLRALAAELNERGIPTSTGAAWKGPALKDVLIRARNAALVEHDGREVATAEWPPIVDVDVWRAVRALLTDPARLTQRDQTERWLGTGIYLCGVCGDGTTVRSSSNRAGYDTSVGAYRCRASGHLKRKADPVDRLVERVIVERLSRPDAATLLVPDGAVTDTAAMHTRASALRARLDELGTLYGSGVIDASQLAAGTAEIRRQLDDVEGELARAVSASPMAGIVGTDDVAAAWAAAPIGRRKAIVRTLVTVTLLRGQKGQAAGGVRFDPRSVEIAWRNDHRL</sequence>
<keyword evidence="4" id="KW-1185">Reference proteome</keyword>
<dbReference type="Pfam" id="PF07508">
    <property type="entry name" value="Recombinase"/>
    <property type="match status" value="1"/>
</dbReference>
<evidence type="ECO:0000313" key="4">
    <source>
        <dbReference type="Proteomes" id="UP001597182"/>
    </source>
</evidence>
<accession>A0ABW3VFC2</accession>
<dbReference type="Pfam" id="PF00239">
    <property type="entry name" value="Resolvase"/>
    <property type="match status" value="1"/>
</dbReference>
<evidence type="ECO:0000259" key="2">
    <source>
        <dbReference type="PROSITE" id="PS51737"/>
    </source>
</evidence>
<gene>
    <name evidence="3" type="ORF">ACFQ34_09635</name>
</gene>
<dbReference type="SUPFAM" id="SSF53041">
    <property type="entry name" value="Resolvase-like"/>
    <property type="match status" value="1"/>
</dbReference>
<name>A0ABW3VFC2_9PSEU</name>
<feature type="domain" description="Resolvase/invertase-type recombinase catalytic" evidence="1">
    <location>
        <begin position="4"/>
        <end position="154"/>
    </location>
</feature>
<feature type="domain" description="Recombinase" evidence="2">
    <location>
        <begin position="162"/>
        <end position="265"/>
    </location>
</feature>
<comment type="caution">
    <text evidence="3">The sequence shown here is derived from an EMBL/GenBank/DDBJ whole genome shotgun (WGS) entry which is preliminary data.</text>
</comment>
<dbReference type="EMBL" id="JBHTMB010000065">
    <property type="protein sequence ID" value="MFD1233541.1"/>
    <property type="molecule type" value="Genomic_DNA"/>
</dbReference>
<dbReference type="SMART" id="SM00857">
    <property type="entry name" value="Resolvase"/>
    <property type="match status" value="1"/>
</dbReference>
<organism evidence="3 4">
    <name type="scientific">Pseudonocardia benzenivorans</name>
    <dbReference type="NCBI Taxonomy" id="228005"/>
    <lineage>
        <taxon>Bacteria</taxon>
        <taxon>Bacillati</taxon>
        <taxon>Actinomycetota</taxon>
        <taxon>Actinomycetes</taxon>
        <taxon>Pseudonocardiales</taxon>
        <taxon>Pseudonocardiaceae</taxon>
        <taxon>Pseudonocardia</taxon>
    </lineage>
</organism>
<dbReference type="PANTHER" id="PTHR30461">
    <property type="entry name" value="DNA-INVERTASE FROM LAMBDOID PROPHAGE"/>
    <property type="match status" value="1"/>
</dbReference>
<protein>
    <submittedName>
        <fullName evidence="3">Recombinase family protein</fullName>
    </submittedName>
</protein>
<dbReference type="InterPro" id="IPR006119">
    <property type="entry name" value="Resolv_N"/>
</dbReference>
<dbReference type="InterPro" id="IPR038109">
    <property type="entry name" value="DNA_bind_recomb_sf"/>
</dbReference>
<dbReference type="CDD" id="cd00338">
    <property type="entry name" value="Ser_Recombinase"/>
    <property type="match status" value="1"/>
</dbReference>
<dbReference type="PROSITE" id="PS51737">
    <property type="entry name" value="RECOMBINASE_DNA_BIND"/>
    <property type="match status" value="1"/>
</dbReference>
<dbReference type="RefSeq" id="WP_346093741.1">
    <property type="nucleotide sequence ID" value="NZ_BAABKS010000081.1"/>
</dbReference>